<evidence type="ECO:0000313" key="2">
    <source>
        <dbReference type="Proteomes" id="UP001229421"/>
    </source>
</evidence>
<evidence type="ECO:0000313" key="1">
    <source>
        <dbReference type="EMBL" id="KAK1416354.1"/>
    </source>
</evidence>
<sequence>MLQVFVLRVTITKGCLVSLCLHGASRRHHRCVVEKCKHCPNTKGMIKTTVTTHPVWPLTTPRPPSIGR</sequence>
<accession>A0AAD8K5Q6</accession>
<keyword evidence="2" id="KW-1185">Reference proteome</keyword>
<comment type="caution">
    <text evidence="1">The sequence shown here is derived from an EMBL/GenBank/DDBJ whole genome shotgun (WGS) entry which is preliminary data.</text>
</comment>
<gene>
    <name evidence="1" type="ORF">QVD17_32145</name>
</gene>
<organism evidence="1 2">
    <name type="scientific">Tagetes erecta</name>
    <name type="common">African marigold</name>
    <dbReference type="NCBI Taxonomy" id="13708"/>
    <lineage>
        <taxon>Eukaryota</taxon>
        <taxon>Viridiplantae</taxon>
        <taxon>Streptophyta</taxon>
        <taxon>Embryophyta</taxon>
        <taxon>Tracheophyta</taxon>
        <taxon>Spermatophyta</taxon>
        <taxon>Magnoliopsida</taxon>
        <taxon>eudicotyledons</taxon>
        <taxon>Gunneridae</taxon>
        <taxon>Pentapetalae</taxon>
        <taxon>asterids</taxon>
        <taxon>campanulids</taxon>
        <taxon>Asterales</taxon>
        <taxon>Asteraceae</taxon>
        <taxon>Asteroideae</taxon>
        <taxon>Heliantheae alliance</taxon>
        <taxon>Tageteae</taxon>
        <taxon>Tagetes</taxon>
    </lineage>
</organism>
<protein>
    <submittedName>
        <fullName evidence="1">Uncharacterized protein</fullName>
    </submittedName>
</protein>
<proteinExistence type="predicted"/>
<dbReference type="Proteomes" id="UP001229421">
    <property type="component" value="Unassembled WGS sequence"/>
</dbReference>
<name>A0AAD8K5Q6_TARER</name>
<dbReference type="AlphaFoldDB" id="A0AAD8K5Q6"/>
<dbReference type="EMBL" id="JAUHHV010000008">
    <property type="protein sequence ID" value="KAK1416354.1"/>
    <property type="molecule type" value="Genomic_DNA"/>
</dbReference>
<reference evidence="1" key="1">
    <citation type="journal article" date="2023" name="bioRxiv">
        <title>Improved chromosome-level genome assembly for marigold (Tagetes erecta).</title>
        <authorList>
            <person name="Jiang F."/>
            <person name="Yuan L."/>
            <person name="Wang S."/>
            <person name="Wang H."/>
            <person name="Xu D."/>
            <person name="Wang A."/>
            <person name="Fan W."/>
        </authorList>
    </citation>
    <scope>NUCLEOTIDE SEQUENCE</scope>
    <source>
        <strain evidence="1">WSJ</strain>
        <tissue evidence="1">Leaf</tissue>
    </source>
</reference>